<evidence type="ECO:0000256" key="1">
    <source>
        <dbReference type="SAM" id="MobiDB-lite"/>
    </source>
</evidence>
<evidence type="ECO:0000313" key="3">
    <source>
        <dbReference type="Proteomes" id="UP000224006"/>
    </source>
</evidence>
<feature type="compositionally biased region" description="Low complexity" evidence="1">
    <location>
        <begin position="151"/>
        <end position="160"/>
    </location>
</feature>
<feature type="compositionally biased region" description="Polar residues" evidence="1">
    <location>
        <begin position="201"/>
        <end position="223"/>
    </location>
</feature>
<accession>A0A2A9M6G1</accession>
<dbReference type="GeneID" id="40308159"/>
<dbReference type="Proteomes" id="UP000224006">
    <property type="component" value="Chromosome XIII"/>
</dbReference>
<organism evidence="2 3">
    <name type="scientific">Besnoitia besnoiti</name>
    <name type="common">Apicomplexan protozoan</name>
    <dbReference type="NCBI Taxonomy" id="94643"/>
    <lineage>
        <taxon>Eukaryota</taxon>
        <taxon>Sar</taxon>
        <taxon>Alveolata</taxon>
        <taxon>Apicomplexa</taxon>
        <taxon>Conoidasida</taxon>
        <taxon>Coccidia</taxon>
        <taxon>Eucoccidiorida</taxon>
        <taxon>Eimeriorina</taxon>
        <taxon>Sarcocystidae</taxon>
        <taxon>Besnoitia</taxon>
    </lineage>
</organism>
<feature type="compositionally biased region" description="Basic and acidic residues" evidence="1">
    <location>
        <begin position="224"/>
        <end position="238"/>
    </location>
</feature>
<dbReference type="VEuPathDB" id="ToxoDB:BESB_031070"/>
<gene>
    <name evidence="2" type="ORF">BESB_031070</name>
</gene>
<comment type="caution">
    <text evidence="2">The sequence shown here is derived from an EMBL/GenBank/DDBJ whole genome shotgun (WGS) entry which is preliminary data.</text>
</comment>
<reference evidence="2 3" key="1">
    <citation type="submission" date="2017-09" db="EMBL/GenBank/DDBJ databases">
        <title>Genome sequencing of Besnoitia besnoiti strain Bb-Ger1.</title>
        <authorList>
            <person name="Schares G."/>
            <person name="Venepally P."/>
            <person name="Lorenzi H.A."/>
        </authorList>
    </citation>
    <scope>NUCLEOTIDE SEQUENCE [LARGE SCALE GENOMIC DNA]</scope>
    <source>
        <strain evidence="2 3">Bb-Ger1</strain>
    </source>
</reference>
<dbReference type="EMBL" id="NWUJ01000016">
    <property type="protein sequence ID" value="PFH31233.1"/>
    <property type="molecule type" value="Genomic_DNA"/>
</dbReference>
<sequence>MTELYAFLNKRAVAGLPSEVSRKGAEAVAPLPCYTQITASQMLKQSTVHTFADEEKNLKQTESLLKAYEAKRRLEIRARVEEKNARFYLPKPAKLSGDHAEAATSKRAKRVAEGVRKTSWLARLPPASEALAAAASRQPSRRVSEGRRRSSGSSCCGSTSGFPCSRRALAAALQRRSFAGRRPTESDAGSSQEVGDVPSARSGNLSQTSGPFQLSSREAQSVLSRRETRSTCQRNEGDENEIRTERYVGALLAAPDEALTQRLIELLYLRLYDRNLKIEEEIQSLLSKIYSEGDCQELDTIPW</sequence>
<name>A0A2A9M6G1_BESBE</name>
<dbReference type="RefSeq" id="XP_029215242.1">
    <property type="nucleotide sequence ID" value="XM_029361775.1"/>
</dbReference>
<evidence type="ECO:0000313" key="2">
    <source>
        <dbReference type="EMBL" id="PFH31233.1"/>
    </source>
</evidence>
<feature type="region of interest" description="Disordered" evidence="1">
    <location>
        <begin position="177"/>
        <end position="238"/>
    </location>
</feature>
<dbReference type="KEGG" id="bbes:BESB_031070"/>
<proteinExistence type="predicted"/>
<dbReference type="OrthoDB" id="10646600at2759"/>
<protein>
    <submittedName>
        <fullName evidence="2">Uncharacterized protein</fullName>
    </submittedName>
</protein>
<feature type="region of interest" description="Disordered" evidence="1">
    <location>
        <begin position="132"/>
        <end position="160"/>
    </location>
</feature>
<keyword evidence="3" id="KW-1185">Reference proteome</keyword>
<dbReference type="AlphaFoldDB" id="A0A2A9M6G1"/>